<dbReference type="Pfam" id="PF00638">
    <property type="entry name" value="Ran_BP1"/>
    <property type="match status" value="1"/>
</dbReference>
<dbReference type="PANTHER" id="PTHR23138:SF87">
    <property type="entry name" value="E3 SUMO-PROTEIN LIGASE RANBP2"/>
    <property type="match status" value="1"/>
</dbReference>
<dbReference type="PROSITE" id="PS50196">
    <property type="entry name" value="RANBD1"/>
    <property type="match status" value="1"/>
</dbReference>
<dbReference type="OMA" id="NFKDSFM"/>
<dbReference type="OrthoDB" id="2357150at2759"/>
<reference evidence="3 4" key="1">
    <citation type="journal article" date="2015" name="Sci. Rep.">
        <title>Genome of the facultative scuticociliatosis pathogen Pseudocohnilembus persalinus provides insight into its virulence through horizontal gene transfer.</title>
        <authorList>
            <person name="Xiong J."/>
            <person name="Wang G."/>
            <person name="Cheng J."/>
            <person name="Tian M."/>
            <person name="Pan X."/>
            <person name="Warren A."/>
            <person name="Jiang C."/>
            <person name="Yuan D."/>
            <person name="Miao W."/>
        </authorList>
    </citation>
    <scope>NUCLEOTIDE SEQUENCE [LARGE SCALE GENOMIC DNA]</scope>
    <source>
        <strain evidence="3">36N120E</strain>
    </source>
</reference>
<dbReference type="FunCoup" id="A0A0V0Q864">
    <property type="interactions" value="339"/>
</dbReference>
<dbReference type="Gene3D" id="2.30.29.30">
    <property type="entry name" value="Pleckstrin-homology domain (PH domain)/Phosphotyrosine-binding domain (PTB)"/>
    <property type="match status" value="1"/>
</dbReference>
<protein>
    <recommendedName>
        <fullName evidence="2">RanBD1 domain-containing protein</fullName>
    </recommendedName>
</protein>
<evidence type="ECO:0000259" key="2">
    <source>
        <dbReference type="PROSITE" id="PS50196"/>
    </source>
</evidence>
<evidence type="ECO:0000313" key="3">
    <source>
        <dbReference type="EMBL" id="KRW98382.1"/>
    </source>
</evidence>
<dbReference type="InterPro" id="IPR045255">
    <property type="entry name" value="RanBP1-like"/>
</dbReference>
<feature type="domain" description="RanBD1" evidence="2">
    <location>
        <begin position="32"/>
        <end position="161"/>
    </location>
</feature>
<gene>
    <name evidence="3" type="ORF">PPERSA_12861</name>
</gene>
<feature type="compositionally biased region" description="Basic and acidic residues" evidence="1">
    <location>
        <begin position="160"/>
        <end position="183"/>
    </location>
</feature>
<dbReference type="GO" id="GO:0005643">
    <property type="term" value="C:nuclear pore"/>
    <property type="evidence" value="ECO:0007669"/>
    <property type="project" value="TreeGrafter"/>
</dbReference>
<comment type="caution">
    <text evidence="3">The sequence shown here is derived from an EMBL/GenBank/DDBJ whole genome shotgun (WGS) entry which is preliminary data.</text>
</comment>
<feature type="region of interest" description="Disordered" evidence="1">
    <location>
        <begin position="1"/>
        <end position="21"/>
    </location>
</feature>
<dbReference type="SUPFAM" id="SSF50729">
    <property type="entry name" value="PH domain-like"/>
    <property type="match status" value="1"/>
</dbReference>
<proteinExistence type="predicted"/>
<dbReference type="GO" id="GO:0005096">
    <property type="term" value="F:GTPase activator activity"/>
    <property type="evidence" value="ECO:0007669"/>
    <property type="project" value="TreeGrafter"/>
</dbReference>
<dbReference type="Proteomes" id="UP000054937">
    <property type="component" value="Unassembled WGS sequence"/>
</dbReference>
<organism evidence="3 4">
    <name type="scientific">Pseudocohnilembus persalinus</name>
    <name type="common">Ciliate</name>
    <dbReference type="NCBI Taxonomy" id="266149"/>
    <lineage>
        <taxon>Eukaryota</taxon>
        <taxon>Sar</taxon>
        <taxon>Alveolata</taxon>
        <taxon>Ciliophora</taxon>
        <taxon>Intramacronucleata</taxon>
        <taxon>Oligohymenophorea</taxon>
        <taxon>Scuticociliatia</taxon>
        <taxon>Philasterida</taxon>
        <taxon>Pseudocohnilembidae</taxon>
        <taxon>Pseudocohnilembus</taxon>
    </lineage>
</organism>
<dbReference type="AlphaFoldDB" id="A0A0V0Q864"/>
<evidence type="ECO:0000256" key="1">
    <source>
        <dbReference type="SAM" id="MobiDB-lite"/>
    </source>
</evidence>
<name>A0A0V0Q864_PSEPJ</name>
<dbReference type="EMBL" id="LDAU01000251">
    <property type="protein sequence ID" value="KRW98382.1"/>
    <property type="molecule type" value="Genomic_DNA"/>
</dbReference>
<evidence type="ECO:0000313" key="4">
    <source>
        <dbReference type="Proteomes" id="UP000054937"/>
    </source>
</evidence>
<dbReference type="PANTHER" id="PTHR23138">
    <property type="entry name" value="RAN BINDING PROTEIN"/>
    <property type="match status" value="1"/>
</dbReference>
<accession>A0A0V0Q864</accession>
<dbReference type="SMART" id="SM00160">
    <property type="entry name" value="RanBD"/>
    <property type="match status" value="1"/>
</dbReference>
<sequence length="183" mass="21752">MENKDYEDDVDDNYNPEEEVTGGDWKIEKRDLPEVQIVTGEEQEEEVTNFRTKLYRWRDAQWKERGTGDLKLLKNKESQKIRVLMRQDKTKKIVANFLITGQAPLCQLTPQKTTDKAWVVTAYDCSEDEPQIEKLCIRLTSVDEFKRFQTEFENAYKANQSDEKKEEKSEEKTEEKEQEKKEE</sequence>
<dbReference type="InterPro" id="IPR000156">
    <property type="entry name" value="Ran_bind_dom"/>
</dbReference>
<feature type="region of interest" description="Disordered" evidence="1">
    <location>
        <begin position="156"/>
        <end position="183"/>
    </location>
</feature>
<dbReference type="GO" id="GO:0005737">
    <property type="term" value="C:cytoplasm"/>
    <property type="evidence" value="ECO:0007669"/>
    <property type="project" value="TreeGrafter"/>
</dbReference>
<dbReference type="InParanoid" id="A0A0V0Q864"/>
<keyword evidence="4" id="KW-1185">Reference proteome</keyword>
<dbReference type="InterPro" id="IPR011993">
    <property type="entry name" value="PH-like_dom_sf"/>
</dbReference>